<dbReference type="AlphaFoldDB" id="A0A7J7G1C0"/>
<comment type="caution">
    <text evidence="1">The sequence shown here is derived from an EMBL/GenBank/DDBJ whole genome shotgun (WGS) entry which is preliminary data.</text>
</comment>
<dbReference type="Proteomes" id="UP000593564">
    <property type="component" value="Unassembled WGS sequence"/>
</dbReference>
<organism evidence="1 2">
    <name type="scientific">Camellia sinensis</name>
    <name type="common">Tea plant</name>
    <name type="synonym">Thea sinensis</name>
    <dbReference type="NCBI Taxonomy" id="4442"/>
    <lineage>
        <taxon>Eukaryota</taxon>
        <taxon>Viridiplantae</taxon>
        <taxon>Streptophyta</taxon>
        <taxon>Embryophyta</taxon>
        <taxon>Tracheophyta</taxon>
        <taxon>Spermatophyta</taxon>
        <taxon>Magnoliopsida</taxon>
        <taxon>eudicotyledons</taxon>
        <taxon>Gunneridae</taxon>
        <taxon>Pentapetalae</taxon>
        <taxon>asterids</taxon>
        <taxon>Ericales</taxon>
        <taxon>Theaceae</taxon>
        <taxon>Camellia</taxon>
    </lineage>
</organism>
<protein>
    <submittedName>
        <fullName evidence="1">Uncharacterized protein</fullName>
    </submittedName>
</protein>
<proteinExistence type="predicted"/>
<keyword evidence="2" id="KW-1185">Reference proteome</keyword>
<sequence>MSCKIMHLAAGARPLVNSANKCDLSRTARRIGGSEVLQSSSVHRIIQEHQWHHGCIMMISSSDDEDSSKSPFNMALLKLFIVGGWDVYLSSALMKVLQVAGFLLFSPSSLWSSCMSDTMELAKSITLIFTTKFHCVGYLAWAPALALSGCQE</sequence>
<evidence type="ECO:0000313" key="2">
    <source>
        <dbReference type="Proteomes" id="UP000593564"/>
    </source>
</evidence>
<dbReference type="EMBL" id="JACBKZ010000014">
    <property type="protein sequence ID" value="KAF5933026.1"/>
    <property type="molecule type" value="Genomic_DNA"/>
</dbReference>
<evidence type="ECO:0000313" key="1">
    <source>
        <dbReference type="EMBL" id="KAF5933026.1"/>
    </source>
</evidence>
<reference evidence="1 2" key="2">
    <citation type="submission" date="2020-07" db="EMBL/GenBank/DDBJ databases">
        <title>Genome assembly of wild tea tree DASZ reveals pedigree and selection history of tea varieties.</title>
        <authorList>
            <person name="Zhang W."/>
        </authorList>
    </citation>
    <scope>NUCLEOTIDE SEQUENCE [LARGE SCALE GENOMIC DNA]</scope>
    <source>
        <strain evidence="2">cv. G240</strain>
        <tissue evidence="1">Leaf</tissue>
    </source>
</reference>
<name>A0A7J7G1C0_CAMSI</name>
<reference evidence="2" key="1">
    <citation type="journal article" date="2020" name="Nat. Commun.">
        <title>Genome assembly of wild tea tree DASZ reveals pedigree and selection history of tea varieties.</title>
        <authorList>
            <person name="Zhang W."/>
            <person name="Zhang Y."/>
            <person name="Qiu H."/>
            <person name="Guo Y."/>
            <person name="Wan H."/>
            <person name="Zhang X."/>
            <person name="Scossa F."/>
            <person name="Alseekh S."/>
            <person name="Zhang Q."/>
            <person name="Wang P."/>
            <person name="Xu L."/>
            <person name="Schmidt M.H."/>
            <person name="Jia X."/>
            <person name="Li D."/>
            <person name="Zhu A."/>
            <person name="Guo F."/>
            <person name="Chen W."/>
            <person name="Ni D."/>
            <person name="Usadel B."/>
            <person name="Fernie A.R."/>
            <person name="Wen W."/>
        </authorList>
    </citation>
    <scope>NUCLEOTIDE SEQUENCE [LARGE SCALE GENOMIC DNA]</scope>
    <source>
        <strain evidence="2">cv. G240</strain>
    </source>
</reference>
<gene>
    <name evidence="1" type="ORF">HYC85_029197</name>
</gene>
<accession>A0A7J7G1C0</accession>